<feature type="signal peptide" evidence="7">
    <location>
        <begin position="1"/>
        <end position="29"/>
    </location>
</feature>
<evidence type="ECO:0000313" key="9">
    <source>
        <dbReference type="EMBL" id="GLY64741.1"/>
    </source>
</evidence>
<dbReference type="AlphaFoldDB" id="A0A9W6QXU0"/>
<dbReference type="PROSITE" id="PS51892">
    <property type="entry name" value="SUBTILASE"/>
    <property type="match status" value="1"/>
</dbReference>
<dbReference type="PROSITE" id="PS51257">
    <property type="entry name" value="PROKAR_LIPOPROTEIN"/>
    <property type="match status" value="1"/>
</dbReference>
<evidence type="ECO:0000256" key="2">
    <source>
        <dbReference type="ARBA" id="ARBA00022670"/>
    </source>
</evidence>
<comment type="caution">
    <text evidence="9">The sequence shown here is derived from an EMBL/GenBank/DDBJ whole genome shotgun (WGS) entry which is preliminary data.</text>
</comment>
<dbReference type="SUPFAM" id="SSF52743">
    <property type="entry name" value="Subtilisin-like"/>
    <property type="match status" value="1"/>
</dbReference>
<dbReference type="RefSeq" id="WP_285486227.1">
    <property type="nucleotide sequence ID" value="NZ_BSTI01000002.1"/>
</dbReference>
<evidence type="ECO:0000256" key="7">
    <source>
        <dbReference type="SAM" id="SignalP"/>
    </source>
</evidence>
<proteinExistence type="inferred from homology"/>
<keyword evidence="3" id="KW-0378">Hydrolase</keyword>
<evidence type="ECO:0000256" key="4">
    <source>
        <dbReference type="ARBA" id="ARBA00022825"/>
    </source>
</evidence>
<keyword evidence="6" id="KW-0472">Membrane</keyword>
<keyword evidence="2 9" id="KW-0645">Protease</keyword>
<evidence type="ECO:0000256" key="5">
    <source>
        <dbReference type="PROSITE-ProRule" id="PRU01240"/>
    </source>
</evidence>
<gene>
    <name evidence="9" type="ORF">Atai01_13600</name>
</gene>
<dbReference type="PANTHER" id="PTHR43806:SF11">
    <property type="entry name" value="CEREVISIN-RELATED"/>
    <property type="match status" value="1"/>
</dbReference>
<dbReference type="PRINTS" id="PR00723">
    <property type="entry name" value="SUBTILISIN"/>
</dbReference>
<evidence type="ECO:0000256" key="6">
    <source>
        <dbReference type="SAM" id="Phobius"/>
    </source>
</evidence>
<dbReference type="Pfam" id="PF00082">
    <property type="entry name" value="Peptidase_S8"/>
    <property type="match status" value="1"/>
</dbReference>
<feature type="chain" id="PRO_5040776203" evidence="7">
    <location>
        <begin position="30"/>
        <end position="436"/>
    </location>
</feature>
<dbReference type="GO" id="GO:0004252">
    <property type="term" value="F:serine-type endopeptidase activity"/>
    <property type="evidence" value="ECO:0007669"/>
    <property type="project" value="InterPro"/>
</dbReference>
<dbReference type="InterPro" id="IPR015500">
    <property type="entry name" value="Peptidase_S8_subtilisin-rel"/>
</dbReference>
<keyword evidence="4" id="KW-0720">Serine protease</keyword>
<evidence type="ECO:0000259" key="8">
    <source>
        <dbReference type="Pfam" id="PF00082"/>
    </source>
</evidence>
<keyword evidence="6" id="KW-1133">Transmembrane helix</keyword>
<keyword evidence="7" id="KW-0732">Signal</keyword>
<dbReference type="EMBL" id="BSTI01000002">
    <property type="protein sequence ID" value="GLY64741.1"/>
    <property type="molecule type" value="Genomic_DNA"/>
</dbReference>
<keyword evidence="10" id="KW-1185">Reference proteome</keyword>
<comment type="caution">
    <text evidence="5">Lacks conserved residue(s) required for the propagation of feature annotation.</text>
</comment>
<dbReference type="Proteomes" id="UP001165136">
    <property type="component" value="Unassembled WGS sequence"/>
</dbReference>
<keyword evidence="6" id="KW-0812">Transmembrane</keyword>
<dbReference type="Gene3D" id="3.40.50.200">
    <property type="entry name" value="Peptidase S8/S53 domain"/>
    <property type="match status" value="1"/>
</dbReference>
<protein>
    <submittedName>
        <fullName evidence="9">Type VII secretion-associated serine protease</fullName>
    </submittedName>
</protein>
<dbReference type="InterPro" id="IPR036852">
    <property type="entry name" value="Peptidase_S8/S53_dom_sf"/>
</dbReference>
<evidence type="ECO:0000313" key="10">
    <source>
        <dbReference type="Proteomes" id="UP001165136"/>
    </source>
</evidence>
<dbReference type="PANTHER" id="PTHR43806">
    <property type="entry name" value="PEPTIDASE S8"/>
    <property type="match status" value="1"/>
</dbReference>
<organism evidence="9 10">
    <name type="scientific">Amycolatopsis taiwanensis</name>
    <dbReference type="NCBI Taxonomy" id="342230"/>
    <lineage>
        <taxon>Bacteria</taxon>
        <taxon>Bacillati</taxon>
        <taxon>Actinomycetota</taxon>
        <taxon>Actinomycetes</taxon>
        <taxon>Pseudonocardiales</taxon>
        <taxon>Pseudonocardiaceae</taxon>
        <taxon>Amycolatopsis</taxon>
    </lineage>
</organism>
<reference evidence="9" key="1">
    <citation type="submission" date="2023-03" db="EMBL/GenBank/DDBJ databases">
        <title>Amycolatopsis taiwanensis NBRC 103393.</title>
        <authorList>
            <person name="Ichikawa N."/>
            <person name="Sato H."/>
            <person name="Tonouchi N."/>
        </authorList>
    </citation>
    <scope>NUCLEOTIDE SEQUENCE</scope>
    <source>
        <strain evidence="9">NBRC 103393</strain>
    </source>
</reference>
<dbReference type="InterPro" id="IPR050131">
    <property type="entry name" value="Peptidase_S8_subtilisin-like"/>
</dbReference>
<evidence type="ECO:0000256" key="1">
    <source>
        <dbReference type="ARBA" id="ARBA00011073"/>
    </source>
</evidence>
<comment type="similarity">
    <text evidence="1 5">Belongs to the peptidase S8 family.</text>
</comment>
<evidence type="ECO:0000256" key="3">
    <source>
        <dbReference type="ARBA" id="ARBA00022801"/>
    </source>
</evidence>
<feature type="domain" description="Peptidase S8/S53" evidence="8">
    <location>
        <begin position="64"/>
        <end position="321"/>
    </location>
</feature>
<feature type="transmembrane region" description="Helical" evidence="6">
    <location>
        <begin position="367"/>
        <end position="388"/>
    </location>
</feature>
<accession>A0A9W6QXU0</accession>
<dbReference type="GO" id="GO:0006508">
    <property type="term" value="P:proteolysis"/>
    <property type="evidence" value="ECO:0007669"/>
    <property type="project" value="UniProtKB-KW"/>
</dbReference>
<dbReference type="InterPro" id="IPR000209">
    <property type="entry name" value="Peptidase_S8/S53_dom"/>
</dbReference>
<name>A0A9W6QXU0_9PSEU</name>
<sequence length="436" mass="44511">MAARMGVRLAVAIAMAANAILLAPPAASAAAACQSPEQGGGLLRETPWPQRMLAPERVAPFATGGGVTVAIVGGGVDATHPQLAGAVQAGFDFVGNKPGGNFSCVNQGTAIASIIVARQVDGIGLRGFAPGATILPVRVADREVVDNQLQRESLDPARLAAGIRWAVDHGAGVIDVSTALYTGEPELSAAAAYARDHGAVIVAPAGDNHADTPPDPVSFPAGCDDVIGVGAVDQNGNRIANSQIGSYVDIAAPGDTVTGATLFGGYAAYSGTTYAAAYVSATLALIRSAYPTLSAEEVTRRLLATASPAPGGGRGPAYGAGIVDPYRAVNETLAGQPPAAAEPLTEPTVDPAARQLAEQHESARTRAFLLAAIGVLAAVFAVVAGLCIPRGRRLRWRVGRRPEAPPRSLDDEIASGYRAPLTTEDVFTPRSVSRRN</sequence>